<keyword evidence="2" id="KW-1185">Reference proteome</keyword>
<dbReference type="Proteomes" id="UP000005237">
    <property type="component" value="Unassembled WGS sequence"/>
</dbReference>
<dbReference type="EnsemblMetazoa" id="CJA42379b.1">
    <property type="protein sequence ID" value="CJA42379b.1"/>
    <property type="gene ID" value="WBGene00218227"/>
</dbReference>
<proteinExistence type="predicted"/>
<dbReference type="AlphaFoldDB" id="A0A8R1EWW4"/>
<evidence type="ECO:0000313" key="1">
    <source>
        <dbReference type="EnsemblMetazoa" id="CJA42379b.1"/>
    </source>
</evidence>
<name>A0A8R1EWW4_CAEJA</name>
<reference evidence="1" key="2">
    <citation type="submission" date="2022-06" db="UniProtKB">
        <authorList>
            <consortium name="EnsemblMetazoa"/>
        </authorList>
    </citation>
    <scope>IDENTIFICATION</scope>
    <source>
        <strain evidence="1">DF5081</strain>
    </source>
</reference>
<organism evidence="1 2">
    <name type="scientific">Caenorhabditis japonica</name>
    <dbReference type="NCBI Taxonomy" id="281687"/>
    <lineage>
        <taxon>Eukaryota</taxon>
        <taxon>Metazoa</taxon>
        <taxon>Ecdysozoa</taxon>
        <taxon>Nematoda</taxon>
        <taxon>Chromadorea</taxon>
        <taxon>Rhabditida</taxon>
        <taxon>Rhabditina</taxon>
        <taxon>Rhabditomorpha</taxon>
        <taxon>Rhabditoidea</taxon>
        <taxon>Rhabditidae</taxon>
        <taxon>Peloderinae</taxon>
        <taxon>Caenorhabditis</taxon>
    </lineage>
</organism>
<sequence>MCLFKVPLYKCKCKSSIAQTVLAFFSSLPCTTPTIPSHLISSHPPGMTSQKGKRVAKRLIARAQIRPFVALVSAICVIHSRPLLYVVQKKERQNQSSVTHFLEASARVMDEFVWDNQMRKWLAEHIKECIEWGLEGIDGRGLGMNP</sequence>
<accession>A0A8R1EWW4</accession>
<protein>
    <submittedName>
        <fullName evidence="1">Uncharacterized protein</fullName>
    </submittedName>
</protein>
<reference evidence="2" key="1">
    <citation type="submission" date="2010-08" db="EMBL/GenBank/DDBJ databases">
        <authorList>
            <consortium name="Caenorhabditis japonica Sequencing Consortium"/>
            <person name="Wilson R.K."/>
        </authorList>
    </citation>
    <scope>NUCLEOTIDE SEQUENCE [LARGE SCALE GENOMIC DNA]</scope>
    <source>
        <strain evidence="2">DF5081</strain>
    </source>
</reference>
<evidence type="ECO:0000313" key="2">
    <source>
        <dbReference type="Proteomes" id="UP000005237"/>
    </source>
</evidence>